<dbReference type="GO" id="GO:0052621">
    <property type="term" value="F:diguanylate cyclase activity"/>
    <property type="evidence" value="ECO:0007669"/>
    <property type="project" value="UniProtKB-EC"/>
</dbReference>
<feature type="transmembrane region" description="Helical" evidence="3">
    <location>
        <begin position="179"/>
        <end position="200"/>
    </location>
</feature>
<dbReference type="EMBL" id="CP039690">
    <property type="protein sequence ID" value="QCI62963.1"/>
    <property type="molecule type" value="Genomic_DNA"/>
</dbReference>
<dbReference type="InterPro" id="IPR043128">
    <property type="entry name" value="Rev_trsase/Diguanyl_cyclase"/>
</dbReference>
<evidence type="ECO:0000313" key="6">
    <source>
        <dbReference type="Proteomes" id="UP000298781"/>
    </source>
</evidence>
<keyword evidence="3" id="KW-0812">Transmembrane</keyword>
<dbReference type="AlphaFoldDB" id="A0A4D7AVD4"/>
<dbReference type="GO" id="GO:0005886">
    <property type="term" value="C:plasma membrane"/>
    <property type="evidence" value="ECO:0007669"/>
    <property type="project" value="TreeGrafter"/>
</dbReference>
<dbReference type="KEGG" id="pstg:E8M01_01115"/>
<dbReference type="InterPro" id="IPR029787">
    <property type="entry name" value="Nucleotide_cyclase"/>
</dbReference>
<proteinExistence type="predicted"/>
<evidence type="ECO:0000256" key="2">
    <source>
        <dbReference type="ARBA" id="ARBA00034247"/>
    </source>
</evidence>
<dbReference type="Gene3D" id="3.30.70.270">
    <property type="match status" value="1"/>
</dbReference>
<evidence type="ECO:0000256" key="3">
    <source>
        <dbReference type="SAM" id="Phobius"/>
    </source>
</evidence>
<evidence type="ECO:0000259" key="4">
    <source>
        <dbReference type="PROSITE" id="PS50887"/>
    </source>
</evidence>
<protein>
    <recommendedName>
        <fullName evidence="1">diguanylate cyclase</fullName>
        <ecNumber evidence="1">2.7.7.65</ecNumber>
    </recommendedName>
</protein>
<feature type="transmembrane region" description="Helical" evidence="3">
    <location>
        <begin position="33"/>
        <end position="51"/>
    </location>
</feature>
<dbReference type="SMART" id="SM00267">
    <property type="entry name" value="GGDEF"/>
    <property type="match status" value="1"/>
</dbReference>
<keyword evidence="3" id="KW-1133">Transmembrane helix</keyword>
<accession>A0A4D7AVD4</accession>
<keyword evidence="3" id="KW-0472">Membrane</keyword>
<dbReference type="FunFam" id="3.30.70.270:FF:000001">
    <property type="entry name" value="Diguanylate cyclase domain protein"/>
    <property type="match status" value="1"/>
</dbReference>
<dbReference type="CDD" id="cd01949">
    <property type="entry name" value="GGDEF"/>
    <property type="match status" value="1"/>
</dbReference>
<feature type="transmembrane region" description="Helical" evidence="3">
    <location>
        <begin position="144"/>
        <end position="167"/>
    </location>
</feature>
<evidence type="ECO:0000313" key="5">
    <source>
        <dbReference type="EMBL" id="QCI62963.1"/>
    </source>
</evidence>
<feature type="transmembrane region" description="Helical" evidence="3">
    <location>
        <begin position="121"/>
        <end position="138"/>
    </location>
</feature>
<organism evidence="5 6">
    <name type="scientific">Phreatobacter stygius</name>
    <dbReference type="NCBI Taxonomy" id="1940610"/>
    <lineage>
        <taxon>Bacteria</taxon>
        <taxon>Pseudomonadati</taxon>
        <taxon>Pseudomonadota</taxon>
        <taxon>Alphaproteobacteria</taxon>
        <taxon>Hyphomicrobiales</taxon>
        <taxon>Phreatobacteraceae</taxon>
        <taxon>Phreatobacter</taxon>
    </lineage>
</organism>
<dbReference type="Pfam" id="PF00990">
    <property type="entry name" value="GGDEF"/>
    <property type="match status" value="1"/>
</dbReference>
<feature type="transmembrane region" description="Helical" evidence="3">
    <location>
        <begin position="93"/>
        <end position="109"/>
    </location>
</feature>
<name>A0A4D7AVD4_9HYPH</name>
<reference evidence="5 6" key="1">
    <citation type="submission" date="2019-04" db="EMBL/GenBank/DDBJ databases">
        <title>Phreatobacter aquaticus sp. nov.</title>
        <authorList>
            <person name="Choi A."/>
        </authorList>
    </citation>
    <scope>NUCLEOTIDE SEQUENCE [LARGE SCALE GENOMIC DNA]</scope>
    <source>
        <strain evidence="5 6">KCTC 52518</strain>
    </source>
</reference>
<comment type="catalytic activity">
    <reaction evidence="2">
        <text>2 GTP = 3',3'-c-di-GMP + 2 diphosphate</text>
        <dbReference type="Rhea" id="RHEA:24898"/>
        <dbReference type="ChEBI" id="CHEBI:33019"/>
        <dbReference type="ChEBI" id="CHEBI:37565"/>
        <dbReference type="ChEBI" id="CHEBI:58805"/>
        <dbReference type="EC" id="2.7.7.65"/>
    </reaction>
</comment>
<dbReference type="InterPro" id="IPR050469">
    <property type="entry name" value="Diguanylate_Cyclase"/>
</dbReference>
<feature type="domain" description="GGDEF" evidence="4">
    <location>
        <begin position="277"/>
        <end position="410"/>
    </location>
</feature>
<dbReference type="Proteomes" id="UP000298781">
    <property type="component" value="Chromosome"/>
</dbReference>
<keyword evidence="6" id="KW-1185">Reference proteome</keyword>
<sequence>MIRMIVAIEGRSHDSRVGDPAGTVSMPPLDPTTLLLALVVVTFSTGVLLLISSRQDRSQTSLALWGVAKLIGAIALALIGLRGVADQSLTVDLANALLLLGHLINFAGVRRFCHRPVSWPWLLAPLVVWLALCQWPAFHASVEWRIAVNSAIMGLITLAGAGTLWKLKGERLVSRYPAIGWLVIHALAFFVRVPIVLIIPMPGINQVTGSPAVTLMLFEALFHATIMAFLQLSMAKDRAENRYRTAAETDVLTGLPNRRAFFERAECGVAHAVSNGRPAAVLVIDIDRFKTINDTFGHAGGDRVLVAVAEAIRAHLRPSDRFGRVGGEEFGCLLTETSQAAAFVVAEGLRHRIANLDIRSDGAPIRVSVSIGVSVIQGRAVTLSQLLDEADTGLYEAKRSGRDRVIAAESGFRRAS</sequence>
<dbReference type="GO" id="GO:0043709">
    <property type="term" value="P:cell adhesion involved in single-species biofilm formation"/>
    <property type="evidence" value="ECO:0007669"/>
    <property type="project" value="TreeGrafter"/>
</dbReference>
<dbReference type="GO" id="GO:1902201">
    <property type="term" value="P:negative regulation of bacterial-type flagellum-dependent cell motility"/>
    <property type="evidence" value="ECO:0007669"/>
    <property type="project" value="TreeGrafter"/>
</dbReference>
<feature type="transmembrane region" description="Helical" evidence="3">
    <location>
        <begin position="63"/>
        <end position="81"/>
    </location>
</feature>
<evidence type="ECO:0000256" key="1">
    <source>
        <dbReference type="ARBA" id="ARBA00012528"/>
    </source>
</evidence>
<dbReference type="NCBIfam" id="TIGR00254">
    <property type="entry name" value="GGDEF"/>
    <property type="match status" value="1"/>
</dbReference>
<gene>
    <name evidence="5" type="ORF">E8M01_01115</name>
</gene>
<dbReference type="PANTHER" id="PTHR45138">
    <property type="entry name" value="REGULATORY COMPONENTS OF SENSORY TRANSDUCTION SYSTEM"/>
    <property type="match status" value="1"/>
</dbReference>
<dbReference type="SUPFAM" id="SSF55073">
    <property type="entry name" value="Nucleotide cyclase"/>
    <property type="match status" value="1"/>
</dbReference>
<dbReference type="EC" id="2.7.7.65" evidence="1"/>
<feature type="transmembrane region" description="Helical" evidence="3">
    <location>
        <begin position="212"/>
        <end position="232"/>
    </location>
</feature>
<dbReference type="PANTHER" id="PTHR45138:SF9">
    <property type="entry name" value="DIGUANYLATE CYCLASE DGCM-RELATED"/>
    <property type="match status" value="1"/>
</dbReference>
<dbReference type="OrthoDB" id="9812260at2"/>
<dbReference type="InterPro" id="IPR000160">
    <property type="entry name" value="GGDEF_dom"/>
</dbReference>
<dbReference type="PROSITE" id="PS50887">
    <property type="entry name" value="GGDEF"/>
    <property type="match status" value="1"/>
</dbReference>